<evidence type="ECO:0000256" key="2">
    <source>
        <dbReference type="ARBA" id="ARBA00007430"/>
    </source>
</evidence>
<feature type="transmembrane region" description="Helical" evidence="7">
    <location>
        <begin position="9"/>
        <end position="35"/>
    </location>
</feature>
<feature type="transmembrane region" description="Helical" evidence="7">
    <location>
        <begin position="145"/>
        <end position="164"/>
    </location>
</feature>
<dbReference type="Pfam" id="PF13440">
    <property type="entry name" value="Polysacc_synt_3"/>
    <property type="match status" value="1"/>
</dbReference>
<dbReference type="KEGG" id="msx:AU14_12720"/>
<dbReference type="AlphaFoldDB" id="W5YJ79"/>
<protein>
    <submittedName>
        <fullName evidence="8">Capsule biosynthesis protein CapK</fullName>
    </submittedName>
</protein>
<keyword evidence="6 7" id="KW-0472">Membrane</keyword>
<comment type="subcellular location">
    <subcellularLocation>
        <location evidence="1">Cell membrane</location>
        <topology evidence="1">Multi-pass membrane protein</topology>
    </subcellularLocation>
</comment>
<evidence type="ECO:0000313" key="9">
    <source>
        <dbReference type="Proteomes" id="UP000061489"/>
    </source>
</evidence>
<feature type="transmembrane region" description="Helical" evidence="7">
    <location>
        <begin position="412"/>
        <end position="431"/>
    </location>
</feature>
<evidence type="ECO:0000256" key="4">
    <source>
        <dbReference type="ARBA" id="ARBA00022692"/>
    </source>
</evidence>
<evidence type="ECO:0000256" key="5">
    <source>
        <dbReference type="ARBA" id="ARBA00022989"/>
    </source>
</evidence>
<name>W5YJ79_9GAMM</name>
<proteinExistence type="inferred from homology"/>
<feature type="transmembrane region" description="Helical" evidence="7">
    <location>
        <begin position="77"/>
        <end position="100"/>
    </location>
</feature>
<dbReference type="EMBL" id="CP007151">
    <property type="protein sequence ID" value="AHI29141.1"/>
    <property type="molecule type" value="Genomic_DNA"/>
</dbReference>
<dbReference type="InterPro" id="IPR050833">
    <property type="entry name" value="Poly_Biosynth_Transport"/>
</dbReference>
<feature type="transmembrane region" description="Helical" evidence="7">
    <location>
        <begin position="112"/>
        <end position="133"/>
    </location>
</feature>
<organism evidence="8 9">
    <name type="scientific">Marinobacter similis</name>
    <dbReference type="NCBI Taxonomy" id="1420916"/>
    <lineage>
        <taxon>Bacteria</taxon>
        <taxon>Pseudomonadati</taxon>
        <taxon>Pseudomonadota</taxon>
        <taxon>Gammaproteobacteria</taxon>
        <taxon>Pseudomonadales</taxon>
        <taxon>Marinobacteraceae</taxon>
        <taxon>Marinobacter</taxon>
    </lineage>
</organism>
<keyword evidence="5 7" id="KW-1133">Transmembrane helix</keyword>
<keyword evidence="9" id="KW-1185">Reference proteome</keyword>
<dbReference type="CDD" id="cd13127">
    <property type="entry name" value="MATE_tuaB_like"/>
    <property type="match status" value="1"/>
</dbReference>
<dbReference type="GO" id="GO:0005886">
    <property type="term" value="C:plasma membrane"/>
    <property type="evidence" value="ECO:0007669"/>
    <property type="project" value="UniProtKB-SubCell"/>
</dbReference>
<keyword evidence="4 7" id="KW-0812">Transmembrane</keyword>
<dbReference type="PANTHER" id="PTHR30250:SF10">
    <property type="entry name" value="LIPOPOLYSACCHARIDE BIOSYNTHESIS PROTEIN WZXC"/>
    <property type="match status" value="1"/>
</dbReference>
<feature type="transmembrane region" description="Helical" evidence="7">
    <location>
        <begin position="364"/>
        <end position="392"/>
    </location>
</feature>
<evidence type="ECO:0000256" key="7">
    <source>
        <dbReference type="SAM" id="Phobius"/>
    </source>
</evidence>
<reference evidence="8 9" key="1">
    <citation type="journal article" date="2014" name="Genome Announc.">
        <title>Draft Genome Sequences of Marinobacter similis A3d10T and Marinobacter salarius R9SW1T.</title>
        <authorList>
            <person name="Ivanova E.P."/>
            <person name="Ng H.J."/>
            <person name="Webb H.K."/>
            <person name="Feng G."/>
            <person name="Oshima K."/>
            <person name="Hattori M."/>
            <person name="Ohkuma M."/>
            <person name="Sergeev A.F."/>
            <person name="Mikhailov V.V."/>
            <person name="Crawford R.J."/>
            <person name="Sawabe T."/>
        </authorList>
    </citation>
    <scope>NUCLEOTIDE SEQUENCE [LARGE SCALE GENOMIC DNA]</scope>
    <source>
        <strain evidence="8 9">A3d10</strain>
    </source>
</reference>
<feature type="transmembrane region" description="Helical" evidence="7">
    <location>
        <begin position="170"/>
        <end position="189"/>
    </location>
</feature>
<gene>
    <name evidence="8" type="ORF">AU14_12720</name>
</gene>
<sequence>MNRKIGVGVLWNLVSLFMTRGASTIFMLFLARLLAPEAFGLIAMATVVFELANVFVNSGLGIALIRSETVTDSDLNTVFFSNLLLSGLAYAVLFAAAPFIADFYSQAELSTIIQVMGLVVFINAAKVVQTAVLSRRMDFKSQMKANTLGVVFSGFLAISAAFYGWGVWSLVVQVLSSALISALVLWLVSKWRPALEFSRESFSRLFRFGRNLLMEGLLEILYQNSYVAVIGRLFSAEITGLFFLATKISNLVSQQLTNAVQQATFPALSTLQTDNGSLRRKFRQIMQIMMFLIAPVMALLAGLATPLFTIFLDERWVGAVPYLQLLCVVGALYPVHALNVNLLNVKGRSDLVLKVGLVKKAVNLALLFLAIPFGVLGIVASMVVGSFLSLIPNTYFSARLVGYSLFDQIKDVIKPLISGVVAGAGAWFLVGQQGNVEFLELAGGGVFGIGIYIVATLLLRGEGLSVLISEIKKRRLGIL</sequence>
<evidence type="ECO:0000256" key="1">
    <source>
        <dbReference type="ARBA" id="ARBA00004651"/>
    </source>
</evidence>
<dbReference type="STRING" id="1420916.AU14_12720"/>
<dbReference type="PANTHER" id="PTHR30250">
    <property type="entry name" value="PST FAMILY PREDICTED COLANIC ACID TRANSPORTER"/>
    <property type="match status" value="1"/>
</dbReference>
<comment type="similarity">
    <text evidence="2">Belongs to the polysaccharide synthase family.</text>
</comment>
<feature type="transmembrane region" description="Helical" evidence="7">
    <location>
        <begin position="322"/>
        <end position="343"/>
    </location>
</feature>
<keyword evidence="3" id="KW-1003">Cell membrane</keyword>
<evidence type="ECO:0000313" key="8">
    <source>
        <dbReference type="EMBL" id="AHI29141.1"/>
    </source>
</evidence>
<feature type="transmembrane region" description="Helical" evidence="7">
    <location>
        <begin position="41"/>
        <end position="65"/>
    </location>
</feature>
<dbReference type="Proteomes" id="UP000061489">
    <property type="component" value="Chromosome"/>
</dbReference>
<dbReference type="HOGENOM" id="CLU_026911_5_2_6"/>
<feature type="transmembrane region" description="Helical" evidence="7">
    <location>
        <begin position="438"/>
        <end position="459"/>
    </location>
</feature>
<feature type="transmembrane region" description="Helical" evidence="7">
    <location>
        <begin position="288"/>
        <end position="310"/>
    </location>
</feature>
<evidence type="ECO:0000256" key="6">
    <source>
        <dbReference type="ARBA" id="ARBA00023136"/>
    </source>
</evidence>
<evidence type="ECO:0000256" key="3">
    <source>
        <dbReference type="ARBA" id="ARBA00022475"/>
    </source>
</evidence>
<accession>W5YJ79</accession>